<reference evidence="1 2" key="1">
    <citation type="journal article" date="2022" name="Syst. Appl. Microbiol.">
        <title>Rhodopirellula aestuarii sp. nov., a novel member of the genus Rhodopirellula isolated from brackish sediments collected in the Tagus River estuary, Portugal.</title>
        <authorList>
            <person name="Vitorino I.R."/>
            <person name="Klimek D."/>
            <person name="Calusinska M."/>
            <person name="Lobo-da-Cunha A."/>
            <person name="Vasconcelos V."/>
            <person name="Lage O.M."/>
        </authorList>
    </citation>
    <scope>NUCLEOTIDE SEQUENCE [LARGE SCALE GENOMIC DNA]</scope>
    <source>
        <strain evidence="1 2">ICT_H3.1</strain>
    </source>
</reference>
<dbReference type="Proteomes" id="UP001202961">
    <property type="component" value="Unassembled WGS sequence"/>
</dbReference>
<dbReference type="RefSeq" id="WP_250929502.1">
    <property type="nucleotide sequence ID" value="NZ_JAMQBK010000039.1"/>
</dbReference>
<keyword evidence="2" id="KW-1185">Reference proteome</keyword>
<gene>
    <name evidence="1" type="ORF">NB063_14765</name>
</gene>
<evidence type="ECO:0000313" key="2">
    <source>
        <dbReference type="Proteomes" id="UP001202961"/>
    </source>
</evidence>
<name>A0ABT0U4L6_9BACT</name>
<comment type="caution">
    <text evidence="1">The sequence shown here is derived from an EMBL/GenBank/DDBJ whole genome shotgun (WGS) entry which is preliminary data.</text>
</comment>
<accession>A0ABT0U4L6</accession>
<dbReference type="EMBL" id="JAMQBK010000039">
    <property type="protein sequence ID" value="MCM2371869.1"/>
    <property type="molecule type" value="Genomic_DNA"/>
</dbReference>
<protein>
    <submittedName>
        <fullName evidence="1">Uncharacterized protein</fullName>
    </submittedName>
</protein>
<evidence type="ECO:0000313" key="1">
    <source>
        <dbReference type="EMBL" id="MCM2371869.1"/>
    </source>
</evidence>
<sequence>MTSASPSSSPTSMRLLEKLVCPHCWAEFAPEDAVWIATHPSLYGDEKLGESELRRFLPSRFTPDNRAIDPEGSEATETGCPRCHLRVPRRLFEIPVVFFSILGAPGSGKSYLLASMIWQARRSMAERFQMLLTDADAAMNARLIEYEERQFLSSKPDQLTWLPKTEEQGTLYNRVQMAERAVNLPRPFLFTLSPGEGHPNEDKKATLSRVLCLYDNAGESFLPGADESTGPVTGHLARSEALLFCFDPTQDPRFRAVCEGKSDDPQMTGAGRSGGQTIRQDSILLEAINRVRQKAGMREDEKIGATLVVLVTKWDAWRKLLPDIATDPPFGKVDHDREAIDEDRILQTSAKLRDLLRRTCPEMTAAAATVSSEVIYMPVSATGRRPELDPESGQLGIRPKDIRPQWAEVSLIYLLARRFRGLIDVGRRKQDAAGSG</sequence>
<proteinExistence type="predicted"/>
<organism evidence="1 2">
    <name type="scientific">Aporhodopirellula aestuarii</name>
    <dbReference type="NCBI Taxonomy" id="2950107"/>
    <lineage>
        <taxon>Bacteria</taxon>
        <taxon>Pseudomonadati</taxon>
        <taxon>Planctomycetota</taxon>
        <taxon>Planctomycetia</taxon>
        <taxon>Pirellulales</taxon>
        <taxon>Pirellulaceae</taxon>
        <taxon>Aporhodopirellula</taxon>
    </lineage>
</organism>